<evidence type="ECO:0000259" key="4">
    <source>
        <dbReference type="Pfam" id="PF02826"/>
    </source>
</evidence>
<dbReference type="Proteomes" id="UP000293398">
    <property type="component" value="Unassembled WGS sequence"/>
</dbReference>
<keyword evidence="1" id="KW-0560">Oxidoreductase</keyword>
<feature type="domain" description="D-isomer specific 2-hydroxyacid dehydrogenase NAD-binding" evidence="4">
    <location>
        <begin position="131"/>
        <end position="307"/>
    </location>
</feature>
<dbReference type="SUPFAM" id="SSF51735">
    <property type="entry name" value="NAD(P)-binding Rossmann-fold domains"/>
    <property type="match status" value="1"/>
</dbReference>
<dbReference type="GO" id="GO:0016491">
    <property type="term" value="F:oxidoreductase activity"/>
    <property type="evidence" value="ECO:0007669"/>
    <property type="project" value="UniProtKB-KW"/>
</dbReference>
<keyword evidence="2" id="KW-0520">NAD</keyword>
<feature type="transmembrane region" description="Helical" evidence="3">
    <location>
        <begin position="170"/>
        <end position="191"/>
    </location>
</feature>
<proteinExistence type="predicted"/>
<keyword evidence="6" id="KW-1185">Reference proteome</keyword>
<dbReference type="AlphaFoldDB" id="A0A4Q7V870"/>
<name>A0A4Q7V870_9BURK</name>
<dbReference type="Gene3D" id="3.40.50.720">
    <property type="entry name" value="NAD(P)-binding Rossmann-like Domain"/>
    <property type="match status" value="2"/>
</dbReference>
<dbReference type="Pfam" id="PF02826">
    <property type="entry name" value="2-Hacid_dh_C"/>
    <property type="match status" value="1"/>
</dbReference>
<keyword evidence="3" id="KW-0812">Transmembrane</keyword>
<evidence type="ECO:0000313" key="6">
    <source>
        <dbReference type="Proteomes" id="UP000293398"/>
    </source>
</evidence>
<dbReference type="InterPro" id="IPR036291">
    <property type="entry name" value="NAD(P)-bd_dom_sf"/>
</dbReference>
<dbReference type="InterPro" id="IPR006140">
    <property type="entry name" value="D-isomer_DH_NAD-bd"/>
</dbReference>
<comment type="caution">
    <text evidence="5">The sequence shown here is derived from an EMBL/GenBank/DDBJ whole genome shotgun (WGS) entry which is preliminary data.</text>
</comment>
<evidence type="ECO:0000256" key="3">
    <source>
        <dbReference type="SAM" id="Phobius"/>
    </source>
</evidence>
<dbReference type="GO" id="GO:0051287">
    <property type="term" value="F:NAD binding"/>
    <property type="evidence" value="ECO:0007669"/>
    <property type="project" value="InterPro"/>
</dbReference>
<dbReference type="PANTHER" id="PTHR43333:SF1">
    <property type="entry name" value="D-ISOMER SPECIFIC 2-HYDROXYACID DEHYDROGENASE NAD-BINDING DOMAIN-CONTAINING PROTEIN"/>
    <property type="match status" value="1"/>
</dbReference>
<evidence type="ECO:0000256" key="1">
    <source>
        <dbReference type="ARBA" id="ARBA00023002"/>
    </source>
</evidence>
<gene>
    <name evidence="5" type="ORF">EV681_3632</name>
</gene>
<dbReference type="RefSeq" id="WP_165393110.1">
    <property type="nucleotide sequence ID" value="NZ_SHKO01000003.1"/>
</dbReference>
<evidence type="ECO:0000313" key="5">
    <source>
        <dbReference type="EMBL" id="RZT92871.1"/>
    </source>
</evidence>
<accession>A0A4Q7V870</accession>
<sequence length="339" mass="37033">MDKHQVAQPALPVGLLLSEAVNQEYGKQFDEIAKRIGVPVQRYTINEVQGKIDRINAAFFSRDLYDGSSLHEPGPSSNAFFHIVDKASQLTWLHVCSSGLDLPQYQDTIRRGIRITTSSGSTALPIAQTTLAAILALSRGFGHWLPAQARKDWAPLTGKALPADIETQHVIIAGAGAIGLTLGSMLLAVGFKVTIVRRNATPIPPFVNVIDYTGLDHALGQCHWLVLALPLNEQTHGLIDQRRLALMPAHARIANVGRGALIDESSLIQALSQGHIAGAYLDTFMREPLPTSSAFWTLPNVWITPHNSAASAGHGQRVVRIFEREYERWLTKQRTTLAG</sequence>
<organism evidence="5 6">
    <name type="scientific">Advenella incenata</name>
    <dbReference type="NCBI Taxonomy" id="267800"/>
    <lineage>
        <taxon>Bacteria</taxon>
        <taxon>Pseudomonadati</taxon>
        <taxon>Pseudomonadota</taxon>
        <taxon>Betaproteobacteria</taxon>
        <taxon>Burkholderiales</taxon>
        <taxon>Alcaligenaceae</taxon>
    </lineage>
</organism>
<reference evidence="5 6" key="1">
    <citation type="submission" date="2019-02" db="EMBL/GenBank/DDBJ databases">
        <title>Genomic Encyclopedia of Type Strains, Phase IV (KMG-IV): sequencing the most valuable type-strain genomes for metagenomic binning, comparative biology and taxonomic classification.</title>
        <authorList>
            <person name="Goeker M."/>
        </authorList>
    </citation>
    <scope>NUCLEOTIDE SEQUENCE [LARGE SCALE GENOMIC DNA]</scope>
    <source>
        <strain evidence="5 6">DSM 23814</strain>
    </source>
</reference>
<dbReference type="EMBL" id="SHKO01000003">
    <property type="protein sequence ID" value="RZT92871.1"/>
    <property type="molecule type" value="Genomic_DNA"/>
</dbReference>
<protein>
    <submittedName>
        <fullName evidence="5">Phosphoglycerate dehydrogenase-like enzyme</fullName>
    </submittedName>
</protein>
<evidence type="ECO:0000256" key="2">
    <source>
        <dbReference type="ARBA" id="ARBA00023027"/>
    </source>
</evidence>
<keyword evidence="3" id="KW-1133">Transmembrane helix</keyword>
<keyword evidence="3" id="KW-0472">Membrane</keyword>
<dbReference type="PANTHER" id="PTHR43333">
    <property type="entry name" value="2-HACID_DH_C DOMAIN-CONTAINING PROTEIN"/>
    <property type="match status" value="1"/>
</dbReference>